<dbReference type="EMBL" id="CP047045">
    <property type="protein sequence ID" value="QGZ93288.1"/>
    <property type="molecule type" value="Genomic_DNA"/>
</dbReference>
<dbReference type="SUPFAM" id="SSF46785">
    <property type="entry name" value="Winged helix' DNA-binding domain"/>
    <property type="match status" value="1"/>
</dbReference>
<evidence type="ECO:0000259" key="4">
    <source>
        <dbReference type="PROSITE" id="PS50956"/>
    </source>
</evidence>
<feature type="domain" description="HTH asnC-type" evidence="4">
    <location>
        <begin position="12"/>
        <end position="73"/>
    </location>
</feature>
<dbReference type="GO" id="GO:0005829">
    <property type="term" value="C:cytosol"/>
    <property type="evidence" value="ECO:0007669"/>
    <property type="project" value="TreeGrafter"/>
</dbReference>
<organism evidence="5 6">
    <name type="scientific">Terricaulis silvestris</name>
    <dbReference type="NCBI Taxonomy" id="2686094"/>
    <lineage>
        <taxon>Bacteria</taxon>
        <taxon>Pseudomonadati</taxon>
        <taxon>Pseudomonadota</taxon>
        <taxon>Alphaproteobacteria</taxon>
        <taxon>Caulobacterales</taxon>
        <taxon>Caulobacteraceae</taxon>
        <taxon>Terricaulis</taxon>
    </lineage>
</organism>
<keyword evidence="2" id="KW-0238">DNA-binding</keyword>
<keyword evidence="6" id="KW-1185">Reference proteome</keyword>
<dbReference type="Pfam" id="PF13412">
    <property type="entry name" value="HTH_24"/>
    <property type="match status" value="1"/>
</dbReference>
<keyword evidence="1" id="KW-0805">Transcription regulation</keyword>
<dbReference type="InterPro" id="IPR019887">
    <property type="entry name" value="Tscrpt_reg_AsnC/Lrp_C"/>
</dbReference>
<dbReference type="AlphaFoldDB" id="A0A6I6MJI4"/>
<dbReference type="InterPro" id="IPR019888">
    <property type="entry name" value="Tscrpt_reg_AsnC-like"/>
</dbReference>
<dbReference type="SUPFAM" id="SSF54909">
    <property type="entry name" value="Dimeric alpha+beta barrel"/>
    <property type="match status" value="1"/>
</dbReference>
<evidence type="ECO:0000313" key="5">
    <source>
        <dbReference type="EMBL" id="QGZ93288.1"/>
    </source>
</evidence>
<evidence type="ECO:0000256" key="1">
    <source>
        <dbReference type="ARBA" id="ARBA00023015"/>
    </source>
</evidence>
<dbReference type="RefSeq" id="WP_158764297.1">
    <property type="nucleotide sequence ID" value="NZ_CP047045.1"/>
</dbReference>
<dbReference type="CDD" id="cd00090">
    <property type="entry name" value="HTH_ARSR"/>
    <property type="match status" value="1"/>
</dbReference>
<dbReference type="GO" id="GO:0006355">
    <property type="term" value="P:regulation of DNA-templated transcription"/>
    <property type="evidence" value="ECO:0007669"/>
    <property type="project" value="UniProtKB-ARBA"/>
</dbReference>
<dbReference type="PANTHER" id="PTHR30154">
    <property type="entry name" value="LEUCINE-RESPONSIVE REGULATORY PROTEIN"/>
    <property type="match status" value="1"/>
</dbReference>
<gene>
    <name evidence="5" type="primary">lrp_1</name>
    <name evidence="5" type="ORF">DSM104635_00097</name>
</gene>
<name>A0A6I6MJI4_9CAUL</name>
<dbReference type="PANTHER" id="PTHR30154:SF34">
    <property type="entry name" value="TRANSCRIPTIONAL REGULATOR AZLB"/>
    <property type="match status" value="1"/>
</dbReference>
<evidence type="ECO:0000256" key="2">
    <source>
        <dbReference type="ARBA" id="ARBA00023125"/>
    </source>
</evidence>
<dbReference type="InterPro" id="IPR019885">
    <property type="entry name" value="Tscrpt_reg_HTH_AsnC-type_CS"/>
</dbReference>
<dbReference type="GO" id="GO:0043200">
    <property type="term" value="P:response to amino acid"/>
    <property type="evidence" value="ECO:0007669"/>
    <property type="project" value="TreeGrafter"/>
</dbReference>
<protein>
    <submittedName>
        <fullName evidence="5">Leucine-responsive regulatory protein</fullName>
    </submittedName>
</protein>
<reference evidence="6" key="1">
    <citation type="submission" date="2019-12" db="EMBL/GenBank/DDBJ databases">
        <title>Complete genome of Terracaulis silvestris 0127_4.</title>
        <authorList>
            <person name="Vieira S."/>
            <person name="Riedel T."/>
            <person name="Sproer C."/>
            <person name="Pascual J."/>
            <person name="Boedeker C."/>
            <person name="Overmann J."/>
        </authorList>
    </citation>
    <scope>NUCLEOTIDE SEQUENCE [LARGE SCALE GENOMIC DNA]</scope>
    <source>
        <strain evidence="6">0127_4</strain>
    </source>
</reference>
<dbReference type="Gene3D" id="3.30.70.920">
    <property type="match status" value="1"/>
</dbReference>
<dbReference type="KEGG" id="tsv:DSM104635_00097"/>
<evidence type="ECO:0000313" key="6">
    <source>
        <dbReference type="Proteomes" id="UP000431269"/>
    </source>
</evidence>
<keyword evidence="3" id="KW-0804">Transcription</keyword>
<dbReference type="Proteomes" id="UP000431269">
    <property type="component" value="Chromosome"/>
</dbReference>
<dbReference type="PROSITE" id="PS00519">
    <property type="entry name" value="HTH_ASNC_1"/>
    <property type="match status" value="1"/>
</dbReference>
<dbReference type="PROSITE" id="PS50956">
    <property type="entry name" value="HTH_ASNC_2"/>
    <property type="match status" value="1"/>
</dbReference>
<dbReference type="InterPro" id="IPR036388">
    <property type="entry name" value="WH-like_DNA-bd_sf"/>
</dbReference>
<sequence length="162" mass="17902">MTASTENSPVQLDDFDHKILIELERNGVLTAAALAERIGLSPSACHRRVKAMEAAGVIEGYAAILSEKALGRSATVFVAVTLENQRSETMASFERAVAKCREVQDCHLMTGESDYLLRITIGEDDGYERVHRETLSRLPGVRRLVSNFTIRTVFRRAASIAH</sequence>
<accession>A0A6I6MJI4</accession>
<dbReference type="InterPro" id="IPR011991">
    <property type="entry name" value="ArsR-like_HTH"/>
</dbReference>
<evidence type="ECO:0000256" key="3">
    <source>
        <dbReference type="ARBA" id="ARBA00023163"/>
    </source>
</evidence>
<dbReference type="InterPro" id="IPR000485">
    <property type="entry name" value="AsnC-type_HTH_dom"/>
</dbReference>
<dbReference type="Gene3D" id="1.10.10.10">
    <property type="entry name" value="Winged helix-like DNA-binding domain superfamily/Winged helix DNA-binding domain"/>
    <property type="match status" value="1"/>
</dbReference>
<dbReference type="Pfam" id="PF01037">
    <property type="entry name" value="AsnC_trans_reg"/>
    <property type="match status" value="1"/>
</dbReference>
<dbReference type="InterPro" id="IPR036390">
    <property type="entry name" value="WH_DNA-bd_sf"/>
</dbReference>
<dbReference type="PRINTS" id="PR00033">
    <property type="entry name" value="HTHASNC"/>
</dbReference>
<proteinExistence type="predicted"/>
<dbReference type="InterPro" id="IPR011008">
    <property type="entry name" value="Dimeric_a/b-barrel"/>
</dbReference>
<dbReference type="GO" id="GO:0043565">
    <property type="term" value="F:sequence-specific DNA binding"/>
    <property type="evidence" value="ECO:0007669"/>
    <property type="project" value="InterPro"/>
</dbReference>
<dbReference type="SMART" id="SM00344">
    <property type="entry name" value="HTH_ASNC"/>
    <property type="match status" value="1"/>
</dbReference>